<keyword evidence="2" id="KW-1185">Reference proteome</keyword>
<comment type="caution">
    <text evidence="1">The sequence shown here is derived from an EMBL/GenBank/DDBJ whole genome shotgun (WGS) entry which is preliminary data.</text>
</comment>
<evidence type="ECO:0000313" key="1">
    <source>
        <dbReference type="EMBL" id="KAJ8887047.1"/>
    </source>
</evidence>
<sequence length="107" mass="12467">MSAEQQNHEECKLFRQQSKFVEQDGLLFRETCLGLRLVVPRIQQDEILKECHDSVYASHRGKIATNPKSVDPYMQNCVSCNRRTTQGKSRATFISCQKQSDLFRDWV</sequence>
<protein>
    <submittedName>
        <fullName evidence="1">Uncharacterized protein</fullName>
    </submittedName>
</protein>
<dbReference type="Proteomes" id="UP001159363">
    <property type="component" value="Chromosome X"/>
</dbReference>
<evidence type="ECO:0000313" key="2">
    <source>
        <dbReference type="Proteomes" id="UP001159363"/>
    </source>
</evidence>
<dbReference type="EMBL" id="JARBHB010000004">
    <property type="protein sequence ID" value="KAJ8887047.1"/>
    <property type="molecule type" value="Genomic_DNA"/>
</dbReference>
<organism evidence="1 2">
    <name type="scientific">Dryococelus australis</name>
    <dbReference type="NCBI Taxonomy" id="614101"/>
    <lineage>
        <taxon>Eukaryota</taxon>
        <taxon>Metazoa</taxon>
        <taxon>Ecdysozoa</taxon>
        <taxon>Arthropoda</taxon>
        <taxon>Hexapoda</taxon>
        <taxon>Insecta</taxon>
        <taxon>Pterygota</taxon>
        <taxon>Neoptera</taxon>
        <taxon>Polyneoptera</taxon>
        <taxon>Phasmatodea</taxon>
        <taxon>Verophasmatodea</taxon>
        <taxon>Anareolatae</taxon>
        <taxon>Phasmatidae</taxon>
        <taxon>Eurycanthinae</taxon>
        <taxon>Dryococelus</taxon>
    </lineage>
</organism>
<reference evidence="1 2" key="1">
    <citation type="submission" date="2023-02" db="EMBL/GenBank/DDBJ databases">
        <title>LHISI_Scaffold_Assembly.</title>
        <authorList>
            <person name="Stuart O.P."/>
            <person name="Cleave R."/>
            <person name="Magrath M.J.L."/>
            <person name="Mikheyev A.S."/>
        </authorList>
    </citation>
    <scope>NUCLEOTIDE SEQUENCE [LARGE SCALE GENOMIC DNA]</scope>
    <source>
        <strain evidence="1">Daus_M_001</strain>
        <tissue evidence="1">Leg muscle</tissue>
    </source>
</reference>
<proteinExistence type="predicted"/>
<dbReference type="Gene3D" id="1.10.340.70">
    <property type="match status" value="1"/>
</dbReference>
<name>A0ABQ9HS46_9NEOP</name>
<gene>
    <name evidence="1" type="ORF">PR048_013262</name>
</gene>
<accession>A0ABQ9HS46</accession>